<evidence type="ECO:0008006" key="4">
    <source>
        <dbReference type="Google" id="ProtNLM"/>
    </source>
</evidence>
<evidence type="ECO:0000313" key="2">
    <source>
        <dbReference type="EMBL" id="WPJ94159.1"/>
    </source>
</evidence>
<reference evidence="2 3" key="1">
    <citation type="submission" date="2023-11" db="EMBL/GenBank/DDBJ databases">
        <title>Coraliomargarita sp. nov., isolated from marine algae.</title>
        <authorList>
            <person name="Lee J.K."/>
            <person name="Baek J.H."/>
            <person name="Kim J.M."/>
            <person name="Choi D.G."/>
            <person name="Jeon C.O."/>
        </authorList>
    </citation>
    <scope>NUCLEOTIDE SEQUENCE [LARGE SCALE GENOMIC DNA]</scope>
    <source>
        <strain evidence="2 3">J2-16</strain>
    </source>
</reference>
<proteinExistence type="predicted"/>
<gene>
    <name evidence="2" type="ORF">SH580_12020</name>
</gene>
<sequence>MHKIKRPLLLLFAVVISSIQIVAQDAEEDVTMTFSTLSWQGSIKELLYFNNGAPTPILIPNGAPGSEFTYKGPPNLSFHTQEIDEEGKHIYPTVASTTVANHQELLLIFFPTRSSIDSVHSYRILALPAAEADFTSNAFNFYNLTKKRLAIRVGEHKFQIAPGNSLIVPLATSNTQNVDVQMAANQQNNGWTMIYQSRWAPPKRRRAWVFIHGESEGTPEIRKYYQVLTQTTHSQ</sequence>
<keyword evidence="3" id="KW-1185">Reference proteome</keyword>
<organism evidence="2 3">
    <name type="scientific">Coraliomargarita algicola</name>
    <dbReference type="NCBI Taxonomy" id="3092156"/>
    <lineage>
        <taxon>Bacteria</taxon>
        <taxon>Pseudomonadati</taxon>
        <taxon>Verrucomicrobiota</taxon>
        <taxon>Opitutia</taxon>
        <taxon>Puniceicoccales</taxon>
        <taxon>Coraliomargaritaceae</taxon>
        <taxon>Coraliomargarita</taxon>
    </lineage>
</organism>
<keyword evidence="1" id="KW-0732">Signal</keyword>
<accession>A0ABZ0RMJ3</accession>
<name>A0ABZ0RMJ3_9BACT</name>
<evidence type="ECO:0000256" key="1">
    <source>
        <dbReference type="SAM" id="SignalP"/>
    </source>
</evidence>
<dbReference type="RefSeq" id="WP_319831104.1">
    <property type="nucleotide sequence ID" value="NZ_CP138858.1"/>
</dbReference>
<dbReference type="EMBL" id="CP138858">
    <property type="protein sequence ID" value="WPJ94159.1"/>
    <property type="molecule type" value="Genomic_DNA"/>
</dbReference>
<feature type="signal peptide" evidence="1">
    <location>
        <begin position="1"/>
        <end position="23"/>
    </location>
</feature>
<evidence type="ECO:0000313" key="3">
    <source>
        <dbReference type="Proteomes" id="UP001324993"/>
    </source>
</evidence>
<protein>
    <recommendedName>
        <fullName evidence="4">Alpha/beta hydrolase</fullName>
    </recommendedName>
</protein>
<feature type="chain" id="PRO_5045898770" description="Alpha/beta hydrolase" evidence="1">
    <location>
        <begin position="24"/>
        <end position="235"/>
    </location>
</feature>
<dbReference type="Proteomes" id="UP001324993">
    <property type="component" value="Chromosome"/>
</dbReference>